<organism evidence="1 2">
    <name type="scientific">Suillus luteus UH-Slu-Lm8-n1</name>
    <dbReference type="NCBI Taxonomy" id="930992"/>
    <lineage>
        <taxon>Eukaryota</taxon>
        <taxon>Fungi</taxon>
        <taxon>Dikarya</taxon>
        <taxon>Basidiomycota</taxon>
        <taxon>Agaricomycotina</taxon>
        <taxon>Agaricomycetes</taxon>
        <taxon>Agaricomycetidae</taxon>
        <taxon>Boletales</taxon>
        <taxon>Suillineae</taxon>
        <taxon>Suillaceae</taxon>
        <taxon>Suillus</taxon>
    </lineage>
</organism>
<evidence type="ECO:0000313" key="1">
    <source>
        <dbReference type="EMBL" id="KIK35260.1"/>
    </source>
</evidence>
<protein>
    <submittedName>
        <fullName evidence="1">Uncharacterized protein</fullName>
    </submittedName>
</protein>
<dbReference type="EMBL" id="KN835645">
    <property type="protein sequence ID" value="KIK35260.1"/>
    <property type="molecule type" value="Genomic_DNA"/>
</dbReference>
<accession>A0A0C9ZCJ4</accession>
<sequence length="121" mass="13531">MTADLARTHNLVNSDRHHAGLETLRGMKVECLDVRDGQGTIFHPWDHWTKSCHTAYILHSSDSPNKIGCGQVWFMQISNHHALHATLVVCVLRDAVIARPMGKRKALEGPIERSVRTTIGT</sequence>
<proteinExistence type="predicted"/>
<dbReference type="InParanoid" id="A0A0C9ZCJ4"/>
<reference evidence="2" key="2">
    <citation type="submission" date="2015-01" db="EMBL/GenBank/DDBJ databases">
        <title>Evolutionary Origins and Diversification of the Mycorrhizal Mutualists.</title>
        <authorList>
            <consortium name="DOE Joint Genome Institute"/>
            <consortium name="Mycorrhizal Genomics Consortium"/>
            <person name="Kohler A."/>
            <person name="Kuo A."/>
            <person name="Nagy L.G."/>
            <person name="Floudas D."/>
            <person name="Copeland A."/>
            <person name="Barry K.W."/>
            <person name="Cichocki N."/>
            <person name="Veneault-Fourrey C."/>
            <person name="LaButti K."/>
            <person name="Lindquist E.A."/>
            <person name="Lipzen A."/>
            <person name="Lundell T."/>
            <person name="Morin E."/>
            <person name="Murat C."/>
            <person name="Riley R."/>
            <person name="Ohm R."/>
            <person name="Sun H."/>
            <person name="Tunlid A."/>
            <person name="Henrissat B."/>
            <person name="Grigoriev I.V."/>
            <person name="Hibbett D.S."/>
            <person name="Martin F."/>
        </authorList>
    </citation>
    <scope>NUCLEOTIDE SEQUENCE [LARGE SCALE GENOMIC DNA]</scope>
    <source>
        <strain evidence="2">UH-Slu-Lm8-n1</strain>
    </source>
</reference>
<dbReference type="Proteomes" id="UP000054485">
    <property type="component" value="Unassembled WGS sequence"/>
</dbReference>
<reference evidence="1 2" key="1">
    <citation type="submission" date="2014-04" db="EMBL/GenBank/DDBJ databases">
        <authorList>
            <consortium name="DOE Joint Genome Institute"/>
            <person name="Kuo A."/>
            <person name="Ruytinx J."/>
            <person name="Rineau F."/>
            <person name="Colpaert J."/>
            <person name="Kohler A."/>
            <person name="Nagy L.G."/>
            <person name="Floudas D."/>
            <person name="Copeland A."/>
            <person name="Barry K.W."/>
            <person name="Cichocki N."/>
            <person name="Veneault-Fourrey C."/>
            <person name="LaButti K."/>
            <person name="Lindquist E.A."/>
            <person name="Lipzen A."/>
            <person name="Lundell T."/>
            <person name="Morin E."/>
            <person name="Murat C."/>
            <person name="Sun H."/>
            <person name="Tunlid A."/>
            <person name="Henrissat B."/>
            <person name="Grigoriev I.V."/>
            <person name="Hibbett D.S."/>
            <person name="Martin F."/>
            <person name="Nordberg H.P."/>
            <person name="Cantor M.N."/>
            <person name="Hua S.X."/>
        </authorList>
    </citation>
    <scope>NUCLEOTIDE SEQUENCE [LARGE SCALE GENOMIC DNA]</scope>
    <source>
        <strain evidence="1 2">UH-Slu-Lm8-n1</strain>
    </source>
</reference>
<gene>
    <name evidence="1" type="ORF">CY34DRAFT_592575</name>
</gene>
<keyword evidence="2" id="KW-1185">Reference proteome</keyword>
<dbReference type="HOGENOM" id="CLU_2039624_0_0_1"/>
<name>A0A0C9ZCJ4_9AGAM</name>
<evidence type="ECO:0000313" key="2">
    <source>
        <dbReference type="Proteomes" id="UP000054485"/>
    </source>
</evidence>
<dbReference type="AlphaFoldDB" id="A0A0C9ZCJ4"/>